<proteinExistence type="inferred from homology"/>
<dbReference type="RefSeq" id="WP_123096432.1">
    <property type="nucleotide sequence ID" value="NZ_RIZG01000008.1"/>
</dbReference>
<dbReference type="GO" id="GO:0005737">
    <property type="term" value="C:cytoplasm"/>
    <property type="evidence" value="ECO:0007669"/>
    <property type="project" value="UniProtKB-SubCell"/>
</dbReference>
<keyword evidence="8" id="KW-0949">S-adenosyl-L-methionine</keyword>
<dbReference type="InterPro" id="IPR029063">
    <property type="entry name" value="SAM-dependent_MTases_sf"/>
</dbReference>
<keyword evidence="7 10" id="KW-0808">Transferase</keyword>
<organism evidence="10 11">
    <name type="scientific">Marinomonas hwangdonensis</name>
    <dbReference type="NCBI Taxonomy" id="1053647"/>
    <lineage>
        <taxon>Bacteria</taxon>
        <taxon>Pseudomonadati</taxon>
        <taxon>Pseudomonadota</taxon>
        <taxon>Gammaproteobacteria</taxon>
        <taxon>Oceanospirillales</taxon>
        <taxon>Oceanospirillaceae</taxon>
        <taxon>Marinomonas</taxon>
    </lineage>
</organism>
<keyword evidence="11" id="KW-1185">Reference proteome</keyword>
<dbReference type="PANTHER" id="PTHR11579">
    <property type="entry name" value="PROTEIN-L-ISOASPARTATE O-METHYLTRANSFERASE"/>
    <property type="match status" value="1"/>
</dbReference>
<dbReference type="CDD" id="cd02440">
    <property type="entry name" value="AdoMet_MTases"/>
    <property type="match status" value="1"/>
</dbReference>
<dbReference type="Gene3D" id="3.40.50.150">
    <property type="entry name" value="Vaccinia Virus protein VP39"/>
    <property type="match status" value="1"/>
</dbReference>
<dbReference type="EC" id="2.1.1.77" evidence="3 9"/>
<evidence type="ECO:0000256" key="9">
    <source>
        <dbReference type="NCBIfam" id="TIGR00080"/>
    </source>
</evidence>
<dbReference type="GO" id="GO:0030091">
    <property type="term" value="P:protein repair"/>
    <property type="evidence" value="ECO:0007669"/>
    <property type="project" value="UniProtKB-UniRule"/>
</dbReference>
<dbReference type="EMBL" id="RIZG01000008">
    <property type="protein sequence ID" value="RNF49337.1"/>
    <property type="molecule type" value="Genomic_DNA"/>
</dbReference>
<sequence>MSQHDLNWLLTHTQPEAKRMIQYLREQGIHHEDLLVLMEKLPRHQFVEPAFSHLAYSATPLPIGRHQTISQPLTVAKMTQWLLTYARPGRVLEIGTGSGYQTRILAHFFNKVHTIERQQWLYLQAKQRLSAMGINNVEYVFGDGQVGWPQKIEMDAVIITAMASKVPLALTRCLKENGVLIMPIDHPRPQIGCWRKEGDRWKCLQTDVAFFVPLLEGIEYA</sequence>
<evidence type="ECO:0000256" key="5">
    <source>
        <dbReference type="ARBA" id="ARBA00022490"/>
    </source>
</evidence>
<comment type="subcellular location">
    <subcellularLocation>
        <location evidence="1">Cytoplasm</location>
    </subcellularLocation>
</comment>
<protein>
    <recommendedName>
        <fullName evidence="4 9">Protein-L-isoaspartate O-methyltransferase</fullName>
        <ecNumber evidence="3 9">2.1.1.77</ecNumber>
    </recommendedName>
</protein>
<comment type="similarity">
    <text evidence="2">Belongs to the methyltransferase superfamily. L-isoaspartyl/D-aspartyl protein methyltransferase family.</text>
</comment>
<dbReference type="Pfam" id="PF01135">
    <property type="entry name" value="PCMT"/>
    <property type="match status" value="1"/>
</dbReference>
<dbReference type="OrthoDB" id="9810066at2"/>
<keyword evidence="5" id="KW-0963">Cytoplasm</keyword>
<dbReference type="SUPFAM" id="SSF53335">
    <property type="entry name" value="S-adenosyl-L-methionine-dependent methyltransferases"/>
    <property type="match status" value="1"/>
</dbReference>
<dbReference type="AlphaFoldDB" id="A0A3M8PZN6"/>
<keyword evidence="6 10" id="KW-0489">Methyltransferase</keyword>
<gene>
    <name evidence="10" type="ORF">EBI00_13190</name>
</gene>
<evidence type="ECO:0000256" key="2">
    <source>
        <dbReference type="ARBA" id="ARBA00005369"/>
    </source>
</evidence>
<evidence type="ECO:0000256" key="6">
    <source>
        <dbReference type="ARBA" id="ARBA00022603"/>
    </source>
</evidence>
<reference evidence="10 11" key="1">
    <citation type="journal article" date="2012" name="Int. J. Syst. Evol. Microbiol.">
        <title>Marinomonas hwangdonensis sp. nov., isolated from seawater.</title>
        <authorList>
            <person name="Jung Y.T."/>
            <person name="Oh T.K."/>
            <person name="Yoon J.H."/>
        </authorList>
    </citation>
    <scope>NUCLEOTIDE SEQUENCE [LARGE SCALE GENOMIC DNA]</scope>
    <source>
        <strain evidence="10 11">HDW-15</strain>
    </source>
</reference>
<evidence type="ECO:0000256" key="4">
    <source>
        <dbReference type="ARBA" id="ARBA00013346"/>
    </source>
</evidence>
<evidence type="ECO:0000256" key="8">
    <source>
        <dbReference type="ARBA" id="ARBA00022691"/>
    </source>
</evidence>
<dbReference type="NCBIfam" id="TIGR00080">
    <property type="entry name" value="pimt"/>
    <property type="match status" value="1"/>
</dbReference>
<dbReference type="Proteomes" id="UP000280507">
    <property type="component" value="Unassembled WGS sequence"/>
</dbReference>
<comment type="caution">
    <text evidence="10">The sequence shown here is derived from an EMBL/GenBank/DDBJ whole genome shotgun (WGS) entry which is preliminary data.</text>
</comment>
<dbReference type="NCBIfam" id="NF001453">
    <property type="entry name" value="PRK00312.1"/>
    <property type="match status" value="1"/>
</dbReference>
<evidence type="ECO:0000256" key="7">
    <source>
        <dbReference type="ARBA" id="ARBA00022679"/>
    </source>
</evidence>
<evidence type="ECO:0000313" key="10">
    <source>
        <dbReference type="EMBL" id="RNF49337.1"/>
    </source>
</evidence>
<dbReference type="GO" id="GO:0004719">
    <property type="term" value="F:protein-L-isoaspartate (D-aspartate) O-methyltransferase activity"/>
    <property type="evidence" value="ECO:0007669"/>
    <property type="project" value="UniProtKB-UniRule"/>
</dbReference>
<name>A0A3M8PZN6_9GAMM</name>
<evidence type="ECO:0000256" key="3">
    <source>
        <dbReference type="ARBA" id="ARBA00011890"/>
    </source>
</evidence>
<evidence type="ECO:0000313" key="11">
    <source>
        <dbReference type="Proteomes" id="UP000280507"/>
    </source>
</evidence>
<accession>A0A3M8PZN6</accession>
<dbReference type="GO" id="GO:0032259">
    <property type="term" value="P:methylation"/>
    <property type="evidence" value="ECO:0007669"/>
    <property type="project" value="UniProtKB-KW"/>
</dbReference>
<dbReference type="InterPro" id="IPR000682">
    <property type="entry name" value="PCMT"/>
</dbReference>
<evidence type="ECO:0000256" key="1">
    <source>
        <dbReference type="ARBA" id="ARBA00004496"/>
    </source>
</evidence>
<dbReference type="PANTHER" id="PTHR11579:SF0">
    <property type="entry name" value="PROTEIN-L-ISOASPARTATE(D-ASPARTATE) O-METHYLTRANSFERASE"/>
    <property type="match status" value="1"/>
</dbReference>